<dbReference type="GeneTree" id="ENSGT00940000167949"/>
<keyword evidence="6" id="KW-0449">Lipoprotein</keyword>
<dbReference type="AlphaFoldDB" id="A0A3P9AFY1"/>
<keyword evidence="3" id="KW-0926">Vacuole</keyword>
<dbReference type="Gene3D" id="1.25.10.10">
    <property type="entry name" value="Leucine-rich Repeat Variant"/>
    <property type="match status" value="1"/>
</dbReference>
<comment type="similarity">
    <text evidence="2">Belongs to the beta-catenin family.</text>
</comment>
<sequence length="479" mass="52904">MDTGLCKKCAQLLKNLVASLNQLAAGFVKKMKECMTALSNCSCLRKNKSSATYSVQQERQAACALLDHLDTVESPLHVALLEPYRTLLLSSDLEVQRKTSLSLANLLFKNKVSAEQIIETGMVLPLLERLQSWDPTVQRNSGQCVALLASSDSSREAILSMGGVIPLLVLAKSYDPLVQQNAVWALLNLTLSEGTMKVLCREGAIPVLALLLQSSNYKVQFYSCSALSNIAMFPEHHPKMLGIGDSFLLKSLLTLMSSSVEKNATQACRCLRILSGNVGTLEQLMHLDCALPLKKLICSPSLPLAEAAIRLLSELSTHELSRTSLVNVGMLHVIEQLLLGDKSSPIIIEHIVVTIINLSSACEEQQAVMYRKCLTGLLQALVSSVTSEETVLCITSCLHHLISYDNVIKLLKPHYATILEYILLYLKNQEVRFQQLAIETLCNLKKDQDFSVVMSSSLEEQLKMVHAQTERTRLLLQKI</sequence>
<reference evidence="10" key="1">
    <citation type="journal article" date="2014" name="PLoS ONE">
        <title>The genome and linkage map of the northern pike (Esox lucius): conserved synteny revealed between the salmonid sister group and the Neoteleostei.</title>
        <authorList>
            <person name="Rondeau E.B."/>
            <person name="Minkley D.R."/>
            <person name="Leong J.S."/>
            <person name="Messmer A.M."/>
            <person name="Jantzen J.R."/>
            <person name="von Schalburg K.R."/>
            <person name="Lemon C."/>
            <person name="Bird N.H."/>
            <person name="Koop B.F."/>
        </authorList>
    </citation>
    <scope>NUCLEOTIDE SEQUENCE</scope>
</reference>
<dbReference type="InterPro" id="IPR045156">
    <property type="entry name" value="Vac8"/>
</dbReference>
<dbReference type="Pfam" id="PF00514">
    <property type="entry name" value="Arm"/>
    <property type="match status" value="2"/>
</dbReference>
<dbReference type="InterPro" id="IPR000225">
    <property type="entry name" value="Armadillo"/>
</dbReference>
<dbReference type="InterPro" id="IPR016024">
    <property type="entry name" value="ARM-type_fold"/>
</dbReference>
<keyword evidence="5" id="KW-0472">Membrane</keyword>
<dbReference type="RefSeq" id="XP_019909554.2">
    <property type="nucleotide sequence ID" value="XM_020053995.2"/>
</dbReference>
<evidence type="ECO:0000256" key="3">
    <source>
        <dbReference type="ARBA" id="ARBA00022554"/>
    </source>
</evidence>
<dbReference type="PROSITE" id="PS50176">
    <property type="entry name" value="ARM_REPEAT"/>
    <property type="match status" value="1"/>
</dbReference>
<reference evidence="9" key="3">
    <citation type="submission" date="2025-08" db="UniProtKB">
        <authorList>
            <consortium name="Ensembl"/>
        </authorList>
    </citation>
    <scope>IDENTIFICATION</scope>
</reference>
<keyword evidence="4" id="KW-0677">Repeat</keyword>
<dbReference type="GeneID" id="105015450"/>
<dbReference type="PANTHER" id="PTHR47249">
    <property type="entry name" value="VACUOLAR PROTEIN 8"/>
    <property type="match status" value="1"/>
</dbReference>
<evidence type="ECO:0000256" key="4">
    <source>
        <dbReference type="ARBA" id="ARBA00022737"/>
    </source>
</evidence>
<protein>
    <recommendedName>
        <fullName evidence="7">Vacuolar protein 8</fullName>
    </recommendedName>
</protein>
<dbReference type="InterPro" id="IPR011989">
    <property type="entry name" value="ARM-like"/>
</dbReference>
<dbReference type="PANTHER" id="PTHR47249:SF1">
    <property type="entry name" value="VACUOLAR PROTEIN 8"/>
    <property type="match status" value="1"/>
</dbReference>
<evidence type="ECO:0000256" key="7">
    <source>
        <dbReference type="ARBA" id="ARBA00026209"/>
    </source>
</evidence>
<evidence type="ECO:0000256" key="8">
    <source>
        <dbReference type="PROSITE-ProRule" id="PRU00259"/>
    </source>
</evidence>
<evidence type="ECO:0000313" key="10">
    <source>
        <dbReference type="Proteomes" id="UP000265140"/>
    </source>
</evidence>
<proteinExistence type="inferred from homology"/>
<comment type="subcellular location">
    <subcellularLocation>
        <location evidence="1">Vacuole membrane</location>
        <topology evidence="1">Lipid-anchor</topology>
    </subcellularLocation>
</comment>
<dbReference type="OMA" id="VWDKPDG"/>
<evidence type="ECO:0000256" key="5">
    <source>
        <dbReference type="ARBA" id="ARBA00023136"/>
    </source>
</evidence>
<evidence type="ECO:0000313" key="9">
    <source>
        <dbReference type="Ensembl" id="ENSELUP00000040061.3"/>
    </source>
</evidence>
<dbReference type="GO" id="GO:0043495">
    <property type="term" value="F:protein-membrane adaptor activity"/>
    <property type="evidence" value="ECO:0007669"/>
    <property type="project" value="InterPro"/>
</dbReference>
<evidence type="ECO:0000256" key="2">
    <source>
        <dbReference type="ARBA" id="ARBA00005462"/>
    </source>
</evidence>
<dbReference type="OrthoDB" id="7537227at2759"/>
<organism evidence="9 10">
    <name type="scientific">Esox lucius</name>
    <name type="common">Northern pike</name>
    <dbReference type="NCBI Taxonomy" id="8010"/>
    <lineage>
        <taxon>Eukaryota</taxon>
        <taxon>Metazoa</taxon>
        <taxon>Chordata</taxon>
        <taxon>Craniata</taxon>
        <taxon>Vertebrata</taxon>
        <taxon>Euteleostomi</taxon>
        <taxon>Actinopterygii</taxon>
        <taxon>Neopterygii</taxon>
        <taxon>Teleostei</taxon>
        <taxon>Protacanthopterygii</taxon>
        <taxon>Esociformes</taxon>
        <taxon>Esocidae</taxon>
        <taxon>Esox</taxon>
    </lineage>
</organism>
<feature type="repeat" description="ARM" evidence="8">
    <location>
        <begin position="203"/>
        <end position="231"/>
    </location>
</feature>
<name>A0A3P9AFY1_ESOLU</name>
<dbReference type="GO" id="GO:0071562">
    <property type="term" value="P:nucleus-vacuole junction assembly"/>
    <property type="evidence" value="ECO:0007669"/>
    <property type="project" value="InterPro"/>
</dbReference>
<dbReference type="Bgee" id="ENSELUG00000020442">
    <property type="expression patterns" value="Expressed in ovary and 3 other cell types or tissues"/>
</dbReference>
<reference evidence="9" key="2">
    <citation type="submission" date="2020-02" db="EMBL/GenBank/DDBJ databases">
        <title>Esox lucius (northern pike) genome, fEsoLuc1, primary haplotype.</title>
        <authorList>
            <person name="Myers G."/>
            <person name="Karagic N."/>
            <person name="Meyer A."/>
            <person name="Pippel M."/>
            <person name="Reichard M."/>
            <person name="Winkler S."/>
            <person name="Tracey A."/>
            <person name="Sims Y."/>
            <person name="Howe K."/>
            <person name="Rhie A."/>
            <person name="Formenti G."/>
            <person name="Durbin R."/>
            <person name="Fedrigo O."/>
            <person name="Jarvis E.D."/>
        </authorList>
    </citation>
    <scope>NUCLEOTIDE SEQUENCE [LARGE SCALE GENOMIC DNA]</scope>
</reference>
<dbReference type="GO" id="GO:0005774">
    <property type="term" value="C:vacuolar membrane"/>
    <property type="evidence" value="ECO:0007669"/>
    <property type="project" value="UniProtKB-SubCell"/>
</dbReference>
<evidence type="ECO:0000256" key="1">
    <source>
        <dbReference type="ARBA" id="ARBA00004592"/>
    </source>
</evidence>
<dbReference type="Proteomes" id="UP000265140">
    <property type="component" value="Chromosome 15"/>
</dbReference>
<accession>A0A3P9AFY1</accession>
<reference evidence="9" key="4">
    <citation type="submission" date="2025-09" db="UniProtKB">
        <authorList>
            <consortium name="Ensembl"/>
        </authorList>
    </citation>
    <scope>IDENTIFICATION</scope>
</reference>
<keyword evidence="10" id="KW-1185">Reference proteome</keyword>
<dbReference type="SMART" id="SM00185">
    <property type="entry name" value="ARM"/>
    <property type="match status" value="5"/>
</dbReference>
<dbReference type="STRING" id="8010.ENSELUP00000040061"/>
<dbReference type="InParanoid" id="A0A3P9AFY1"/>
<dbReference type="SUPFAM" id="SSF48371">
    <property type="entry name" value="ARM repeat"/>
    <property type="match status" value="1"/>
</dbReference>
<evidence type="ECO:0000256" key="6">
    <source>
        <dbReference type="ARBA" id="ARBA00023288"/>
    </source>
</evidence>
<dbReference type="Ensembl" id="ENSELUT00000031993.3">
    <property type="protein sequence ID" value="ENSELUP00000040061.3"/>
    <property type="gene ID" value="ENSELUG00000020442.3"/>
</dbReference>